<dbReference type="RefSeq" id="WP_156269664.1">
    <property type="nucleotide sequence ID" value="NZ_WOGU01000009.1"/>
</dbReference>
<proteinExistence type="predicted"/>
<comment type="caution">
    <text evidence="1">The sequence shown here is derived from an EMBL/GenBank/DDBJ whole genome shotgun (WGS) entry which is preliminary data.</text>
</comment>
<dbReference type="EMBL" id="WOGU01000009">
    <property type="protein sequence ID" value="MUN63769.1"/>
    <property type="molecule type" value="Genomic_DNA"/>
</dbReference>
<accession>A0A6N8GLX9</accession>
<evidence type="ECO:0000313" key="2">
    <source>
        <dbReference type="Proteomes" id="UP000436989"/>
    </source>
</evidence>
<sequence length="241" mass="27815">MDHEKRKCIDTTFNVNSDAQGKDPDKYSPTLKDYHRKLWSKELPCGIGRFDLTPEPDAYLVHRSSNGVFFMASDAITTRLKKRARYIINNIPPEYLPAWPGYTIGSSIVFPGNKVDGKMTLNGARGFNSKIADRFDLTLECIRRYYDGRHQPSPLEDVLARYEEFFDLFCDFNGYVDFFLLQDLLNDDGTIDFFHKFKDFDTPAVPKDEAEYLKYLAKSNRFINARNARINTQPCTGGCRQ</sequence>
<evidence type="ECO:0000313" key="1">
    <source>
        <dbReference type="EMBL" id="MUN63769.1"/>
    </source>
</evidence>
<dbReference type="Pfam" id="PF22507">
    <property type="entry name" value="DUF6994"/>
    <property type="match status" value="1"/>
</dbReference>
<reference evidence="1 2" key="1">
    <citation type="submission" date="2019-12" db="EMBL/GenBank/DDBJ databases">
        <authorList>
            <person name="Shi Y."/>
        </authorList>
    </citation>
    <scope>NUCLEOTIDE SEQUENCE [LARGE SCALE GENOMIC DNA]</scope>
    <source>
        <strain evidence="1 2">JCM 17929</strain>
    </source>
</reference>
<organism evidence="1 2">
    <name type="scientific">Kocuria sediminis</name>
    <dbReference type="NCBI Taxonomy" id="1038857"/>
    <lineage>
        <taxon>Bacteria</taxon>
        <taxon>Bacillati</taxon>
        <taxon>Actinomycetota</taxon>
        <taxon>Actinomycetes</taxon>
        <taxon>Micrococcales</taxon>
        <taxon>Micrococcaceae</taxon>
        <taxon>Kocuria</taxon>
    </lineage>
</organism>
<protein>
    <submittedName>
        <fullName evidence="1">Uncharacterized protein</fullName>
    </submittedName>
</protein>
<gene>
    <name evidence="1" type="ORF">GMA12_11565</name>
</gene>
<dbReference type="InterPro" id="IPR054263">
    <property type="entry name" value="DUF6994"/>
</dbReference>
<dbReference type="Proteomes" id="UP000436989">
    <property type="component" value="Unassembled WGS sequence"/>
</dbReference>
<keyword evidence="2" id="KW-1185">Reference proteome</keyword>
<name>A0A6N8GLX9_9MICC</name>
<dbReference type="AlphaFoldDB" id="A0A6N8GLX9"/>